<dbReference type="GeneID" id="61814184"/>
<evidence type="ECO:0000256" key="1">
    <source>
        <dbReference type="ARBA" id="ARBA00007484"/>
    </source>
</evidence>
<organism evidence="9 10">
    <name type="scientific">Yersinia intermedia</name>
    <dbReference type="NCBI Taxonomy" id="631"/>
    <lineage>
        <taxon>Bacteria</taxon>
        <taxon>Pseudomonadati</taxon>
        <taxon>Pseudomonadota</taxon>
        <taxon>Gammaproteobacteria</taxon>
        <taxon>Enterobacterales</taxon>
        <taxon>Yersiniaceae</taxon>
        <taxon>Yersinia</taxon>
    </lineage>
</organism>
<keyword evidence="2" id="KW-0227">DNA damage</keyword>
<evidence type="ECO:0000256" key="7">
    <source>
        <dbReference type="RuleBase" id="RU003991"/>
    </source>
</evidence>
<evidence type="ECO:0000256" key="5">
    <source>
        <dbReference type="ARBA" id="ARBA00023204"/>
    </source>
</evidence>
<dbReference type="PANTHER" id="PTHR33516:SF2">
    <property type="entry name" value="LEXA REPRESSOR-RELATED"/>
    <property type="match status" value="1"/>
</dbReference>
<dbReference type="InterPro" id="IPR015927">
    <property type="entry name" value="Peptidase_S24_S26A/B/C"/>
</dbReference>
<dbReference type="PANTHER" id="PTHR33516">
    <property type="entry name" value="LEXA REPRESSOR"/>
    <property type="match status" value="1"/>
</dbReference>
<keyword evidence="5" id="KW-0234">DNA repair</keyword>
<keyword evidence="3 7" id="KW-0378">Hydrolase</keyword>
<accession>A0A0H5LTN9</accession>
<dbReference type="InterPro" id="IPR036286">
    <property type="entry name" value="LexA/Signal_pep-like_sf"/>
</dbReference>
<dbReference type="Proteomes" id="UP000043316">
    <property type="component" value="Unassembled WGS sequence"/>
</dbReference>
<dbReference type="GO" id="GO:0006281">
    <property type="term" value="P:DNA repair"/>
    <property type="evidence" value="ECO:0007669"/>
    <property type="project" value="UniProtKB-KW"/>
</dbReference>
<reference evidence="10" key="1">
    <citation type="submission" date="2015-03" db="EMBL/GenBank/DDBJ databases">
        <authorList>
            <consortium name="Pathogen Informatics"/>
        </authorList>
    </citation>
    <scope>NUCLEOTIDE SEQUENCE [LARGE SCALE GENOMIC DNA]</scope>
    <source>
        <strain evidence="10">R148</strain>
    </source>
</reference>
<dbReference type="RefSeq" id="WP_019209549.1">
    <property type="nucleotide sequence ID" value="NZ_CWJI01000001.1"/>
</dbReference>
<comment type="similarity">
    <text evidence="1 7">Belongs to the peptidase S24 family.</text>
</comment>
<proteinExistence type="inferred from homology"/>
<evidence type="ECO:0000256" key="6">
    <source>
        <dbReference type="ARBA" id="ARBA00023236"/>
    </source>
</evidence>
<dbReference type="EC" id="3.4.21.-" evidence="9"/>
<dbReference type="InterPro" id="IPR039418">
    <property type="entry name" value="LexA-like"/>
</dbReference>
<evidence type="ECO:0000256" key="4">
    <source>
        <dbReference type="ARBA" id="ARBA00022813"/>
    </source>
</evidence>
<dbReference type="NCBIfam" id="NF007621">
    <property type="entry name" value="PRK10276.1"/>
    <property type="match status" value="1"/>
</dbReference>
<dbReference type="GO" id="GO:0006355">
    <property type="term" value="P:regulation of DNA-templated transcription"/>
    <property type="evidence" value="ECO:0007669"/>
    <property type="project" value="InterPro"/>
</dbReference>
<sequence length="145" mass="15715">MIFYPLSSLREVVLIPLFNETIPAGFPSPAADYVERPLDLNELCIAHPAATYFVRVSGHSMTGAGIYDGSLLVVDRSVSPQHGDIIVAAVGGEFTVKKLCLHPVVQLEAMNPDYAPIILNDSGDDLETFGVVRYVINEATNVCPR</sequence>
<keyword evidence="6" id="KW-0742">SOS response</keyword>
<dbReference type="InterPro" id="IPR050077">
    <property type="entry name" value="LexA_repressor"/>
</dbReference>
<dbReference type="CDD" id="cd06529">
    <property type="entry name" value="S24_LexA-like"/>
    <property type="match status" value="1"/>
</dbReference>
<dbReference type="EMBL" id="CWJI01000001">
    <property type="protein sequence ID" value="CRY54272.1"/>
    <property type="molecule type" value="Genomic_DNA"/>
</dbReference>
<evidence type="ECO:0000256" key="3">
    <source>
        <dbReference type="ARBA" id="ARBA00022801"/>
    </source>
</evidence>
<dbReference type="GO" id="GO:0003677">
    <property type="term" value="F:DNA binding"/>
    <property type="evidence" value="ECO:0007669"/>
    <property type="project" value="InterPro"/>
</dbReference>
<feature type="domain" description="Peptidase S24/S26A/S26B/S26C" evidence="8">
    <location>
        <begin position="16"/>
        <end position="132"/>
    </location>
</feature>
<dbReference type="PRINTS" id="PR00726">
    <property type="entry name" value="LEXASERPTASE"/>
</dbReference>
<protein>
    <submittedName>
        <fullName evidence="9">Mutagenesis and repair protein MucA</fullName>
        <ecNumber evidence="9">3.4.21.-</ecNumber>
    </submittedName>
</protein>
<dbReference type="GO" id="GO:0016787">
    <property type="term" value="F:hydrolase activity"/>
    <property type="evidence" value="ECO:0007669"/>
    <property type="project" value="UniProtKB-KW"/>
</dbReference>
<evidence type="ECO:0000256" key="2">
    <source>
        <dbReference type="ARBA" id="ARBA00022763"/>
    </source>
</evidence>
<dbReference type="SUPFAM" id="SSF51306">
    <property type="entry name" value="LexA/Signal peptidase"/>
    <property type="match status" value="1"/>
</dbReference>
<dbReference type="InterPro" id="IPR006197">
    <property type="entry name" value="Peptidase_S24_LexA"/>
</dbReference>
<name>A0A0H5LTN9_YERIN</name>
<keyword evidence="4 7" id="KW-0068">Autocatalytic cleavage</keyword>
<dbReference type="Gene3D" id="2.10.109.10">
    <property type="entry name" value="Umud Fragment, subunit A"/>
    <property type="match status" value="1"/>
</dbReference>
<dbReference type="GO" id="GO:0009432">
    <property type="term" value="P:SOS response"/>
    <property type="evidence" value="ECO:0007669"/>
    <property type="project" value="UniProtKB-KW"/>
</dbReference>
<evidence type="ECO:0000313" key="9">
    <source>
        <dbReference type="EMBL" id="CRY54272.1"/>
    </source>
</evidence>
<dbReference type="Pfam" id="PF00717">
    <property type="entry name" value="Peptidase_S24"/>
    <property type="match status" value="1"/>
</dbReference>
<dbReference type="AlphaFoldDB" id="A0A0H5LTN9"/>
<evidence type="ECO:0000259" key="8">
    <source>
        <dbReference type="Pfam" id="PF00717"/>
    </source>
</evidence>
<evidence type="ECO:0000313" key="10">
    <source>
        <dbReference type="Proteomes" id="UP000043316"/>
    </source>
</evidence>
<gene>
    <name evidence="9" type="primary">umuD</name>
    <name evidence="9" type="ORF">ERS008476_01187</name>
</gene>